<dbReference type="OrthoDB" id="227596at2"/>
<gene>
    <name evidence="14" type="ORF">EDC03_2655</name>
</gene>
<evidence type="ECO:0000256" key="6">
    <source>
        <dbReference type="ARBA" id="ARBA00022777"/>
    </source>
</evidence>
<evidence type="ECO:0000256" key="4">
    <source>
        <dbReference type="ARBA" id="ARBA00022679"/>
    </source>
</evidence>
<evidence type="ECO:0000313" key="15">
    <source>
        <dbReference type="Proteomes" id="UP000276232"/>
    </source>
</evidence>
<dbReference type="InterPro" id="IPR011712">
    <property type="entry name" value="Sig_transdc_His_kin_sub3_dim/P"/>
</dbReference>
<comment type="catalytic activity">
    <reaction evidence="1">
        <text>ATP + protein L-histidine = ADP + protein N-phospho-L-histidine.</text>
        <dbReference type="EC" id="2.7.13.3"/>
    </reaction>
</comment>
<dbReference type="GO" id="GO:0000155">
    <property type="term" value="F:phosphorelay sensor kinase activity"/>
    <property type="evidence" value="ECO:0007669"/>
    <property type="project" value="InterPro"/>
</dbReference>
<feature type="transmembrane region" description="Helical" evidence="11">
    <location>
        <begin position="144"/>
        <end position="167"/>
    </location>
</feature>
<dbReference type="Gene3D" id="3.30.565.10">
    <property type="entry name" value="Histidine kinase-like ATPase, C-terminal domain"/>
    <property type="match status" value="1"/>
</dbReference>
<dbReference type="RefSeq" id="WP_148058091.1">
    <property type="nucleotide sequence ID" value="NZ_RJKN01000007.1"/>
</dbReference>
<feature type="domain" description="Signal transduction histidine kinase subgroup 3 dimerisation and phosphoacceptor" evidence="13">
    <location>
        <begin position="197"/>
        <end position="261"/>
    </location>
</feature>
<keyword evidence="5" id="KW-0547">Nucleotide-binding</keyword>
<evidence type="ECO:0000259" key="12">
    <source>
        <dbReference type="Pfam" id="PF02518"/>
    </source>
</evidence>
<dbReference type="GO" id="GO:0046983">
    <property type="term" value="F:protein dimerization activity"/>
    <property type="evidence" value="ECO:0007669"/>
    <property type="project" value="InterPro"/>
</dbReference>
<accession>A0A3N1GA71</accession>
<evidence type="ECO:0000256" key="7">
    <source>
        <dbReference type="ARBA" id="ARBA00022840"/>
    </source>
</evidence>
<dbReference type="PANTHER" id="PTHR24421">
    <property type="entry name" value="NITRATE/NITRITE SENSOR PROTEIN NARX-RELATED"/>
    <property type="match status" value="1"/>
</dbReference>
<evidence type="ECO:0000256" key="1">
    <source>
        <dbReference type="ARBA" id="ARBA00000085"/>
    </source>
</evidence>
<keyword evidence="9" id="KW-0175">Coiled coil</keyword>
<feature type="region of interest" description="Disordered" evidence="10">
    <location>
        <begin position="366"/>
        <end position="386"/>
    </location>
</feature>
<dbReference type="InterPro" id="IPR003594">
    <property type="entry name" value="HATPase_dom"/>
</dbReference>
<reference evidence="14 15" key="1">
    <citation type="journal article" date="2015" name="Stand. Genomic Sci.">
        <title>Genomic Encyclopedia of Bacterial and Archaeal Type Strains, Phase III: the genomes of soil and plant-associated and newly described type strains.</title>
        <authorList>
            <person name="Whitman W.B."/>
            <person name="Woyke T."/>
            <person name="Klenk H.P."/>
            <person name="Zhou Y."/>
            <person name="Lilburn T.G."/>
            <person name="Beck B.J."/>
            <person name="De Vos P."/>
            <person name="Vandamme P."/>
            <person name="Eisen J.A."/>
            <person name="Garrity G."/>
            <person name="Hugenholtz P."/>
            <person name="Kyrpides N.C."/>
        </authorList>
    </citation>
    <scope>NUCLEOTIDE SEQUENCE [LARGE SCALE GENOMIC DNA]</scope>
    <source>
        <strain evidence="14 15">CECT 7306</strain>
    </source>
</reference>
<evidence type="ECO:0000256" key="3">
    <source>
        <dbReference type="ARBA" id="ARBA00022553"/>
    </source>
</evidence>
<dbReference type="InterPro" id="IPR050482">
    <property type="entry name" value="Sensor_HK_TwoCompSys"/>
</dbReference>
<evidence type="ECO:0000256" key="2">
    <source>
        <dbReference type="ARBA" id="ARBA00012438"/>
    </source>
</evidence>
<keyword evidence="11" id="KW-0472">Membrane</keyword>
<feature type="compositionally biased region" description="Basic and acidic residues" evidence="10">
    <location>
        <begin position="267"/>
        <end position="276"/>
    </location>
</feature>
<dbReference type="GO" id="GO:0016020">
    <property type="term" value="C:membrane"/>
    <property type="evidence" value="ECO:0007669"/>
    <property type="project" value="InterPro"/>
</dbReference>
<dbReference type="InterPro" id="IPR036890">
    <property type="entry name" value="HATPase_C_sf"/>
</dbReference>
<organism evidence="14 15">
    <name type="scientific">Pseudokineococcus lusitanus</name>
    <dbReference type="NCBI Taxonomy" id="763993"/>
    <lineage>
        <taxon>Bacteria</taxon>
        <taxon>Bacillati</taxon>
        <taxon>Actinomycetota</taxon>
        <taxon>Actinomycetes</taxon>
        <taxon>Kineosporiales</taxon>
        <taxon>Kineosporiaceae</taxon>
        <taxon>Pseudokineococcus</taxon>
    </lineage>
</organism>
<keyword evidence="4" id="KW-0808">Transferase</keyword>
<feature type="transmembrane region" description="Helical" evidence="11">
    <location>
        <begin position="55"/>
        <end position="71"/>
    </location>
</feature>
<keyword evidence="11" id="KW-0812">Transmembrane</keyword>
<dbReference type="PANTHER" id="PTHR24421:SF10">
    <property type="entry name" value="NITRATE_NITRITE SENSOR PROTEIN NARQ"/>
    <property type="match status" value="1"/>
</dbReference>
<dbReference type="EC" id="2.7.13.3" evidence="2"/>
<evidence type="ECO:0000313" key="14">
    <source>
        <dbReference type="EMBL" id="ROP27132.1"/>
    </source>
</evidence>
<dbReference type="CDD" id="cd16917">
    <property type="entry name" value="HATPase_UhpB-NarQ-NarX-like"/>
    <property type="match status" value="1"/>
</dbReference>
<dbReference type="Pfam" id="PF07730">
    <property type="entry name" value="HisKA_3"/>
    <property type="match status" value="1"/>
</dbReference>
<keyword evidence="7" id="KW-0067">ATP-binding</keyword>
<dbReference type="Pfam" id="PF02518">
    <property type="entry name" value="HATPase_c"/>
    <property type="match status" value="1"/>
</dbReference>
<evidence type="ECO:0000256" key="10">
    <source>
        <dbReference type="SAM" id="MobiDB-lite"/>
    </source>
</evidence>
<keyword evidence="15" id="KW-1185">Reference proteome</keyword>
<proteinExistence type="predicted"/>
<dbReference type="GO" id="GO:0005524">
    <property type="term" value="F:ATP binding"/>
    <property type="evidence" value="ECO:0007669"/>
    <property type="project" value="UniProtKB-KW"/>
</dbReference>
<dbReference type="EMBL" id="RJKN01000007">
    <property type="protein sequence ID" value="ROP27132.1"/>
    <property type="molecule type" value="Genomic_DNA"/>
</dbReference>
<evidence type="ECO:0000256" key="8">
    <source>
        <dbReference type="ARBA" id="ARBA00023012"/>
    </source>
</evidence>
<keyword evidence="3" id="KW-0597">Phosphoprotein</keyword>
<sequence>MPPSTPAAPTATPVATADPAADLPRWRRVLREVVVVGLPVLSMTFSLGIEPDDEVAPRLVTAAGVVVLLLLRRRAPLLVTAGTALLLLTGQPVQVAALVALLAVAVRSSWRRTALAAGLLLLGYTAALALRVDAGSWRAWLESASVLVTAAVLLLGATAGVGLYVGARRQLLVEARERAERAEADRARHAEQARERERARIAREMHDVLAHRLSVLALHAGALEYRAGDVGGEVAQAAGVVREGAHQALQELRDVLGVLRAVSSDDPDGRDGRDEAGDPDAPGLRPQPALADVAGLADEAARATGTPVRLVVDGDLAAVPAGPGRAAYRVVQEGLTNARRHAPGAPVVVEVRVVPGDGGAVEVEVRNDRPPPTPGGPPARTLDGPGSGLLGVAERAALLGGRAEHGATADGGFRLAVHLPATAPGSGAAAALGGSSA</sequence>
<keyword evidence="6 14" id="KW-0418">Kinase</keyword>
<dbReference type="Proteomes" id="UP000276232">
    <property type="component" value="Unassembled WGS sequence"/>
</dbReference>
<feature type="coiled-coil region" evidence="9">
    <location>
        <begin position="172"/>
        <end position="199"/>
    </location>
</feature>
<comment type="caution">
    <text evidence="14">The sequence shown here is derived from an EMBL/GenBank/DDBJ whole genome shotgun (WGS) entry which is preliminary data.</text>
</comment>
<feature type="region of interest" description="Disordered" evidence="10">
    <location>
        <begin position="262"/>
        <end position="288"/>
    </location>
</feature>
<feature type="domain" description="Histidine kinase/HSP90-like ATPase" evidence="12">
    <location>
        <begin position="326"/>
        <end position="422"/>
    </location>
</feature>
<dbReference type="AlphaFoldDB" id="A0A3N1GA71"/>
<evidence type="ECO:0000259" key="13">
    <source>
        <dbReference type="Pfam" id="PF07730"/>
    </source>
</evidence>
<dbReference type="InParanoid" id="A0A3N1GA71"/>
<feature type="transmembrane region" description="Helical" evidence="11">
    <location>
        <begin position="112"/>
        <end position="132"/>
    </location>
</feature>
<dbReference type="Gene3D" id="1.20.5.1930">
    <property type="match status" value="1"/>
</dbReference>
<evidence type="ECO:0000256" key="5">
    <source>
        <dbReference type="ARBA" id="ARBA00022741"/>
    </source>
</evidence>
<keyword evidence="11" id="KW-1133">Transmembrane helix</keyword>
<evidence type="ECO:0000256" key="11">
    <source>
        <dbReference type="SAM" id="Phobius"/>
    </source>
</evidence>
<dbReference type="SUPFAM" id="SSF55874">
    <property type="entry name" value="ATPase domain of HSP90 chaperone/DNA topoisomerase II/histidine kinase"/>
    <property type="match status" value="1"/>
</dbReference>
<evidence type="ECO:0000256" key="9">
    <source>
        <dbReference type="SAM" id="Coils"/>
    </source>
</evidence>
<feature type="transmembrane region" description="Helical" evidence="11">
    <location>
        <begin position="83"/>
        <end position="106"/>
    </location>
</feature>
<keyword evidence="8" id="KW-0902">Two-component regulatory system</keyword>
<protein>
    <recommendedName>
        <fullName evidence="2">histidine kinase</fullName>
        <ecNumber evidence="2">2.7.13.3</ecNumber>
    </recommendedName>
</protein>
<name>A0A3N1GA71_9ACTN</name>